<feature type="compositionally biased region" description="Pro residues" evidence="2">
    <location>
        <begin position="946"/>
        <end position="957"/>
    </location>
</feature>
<dbReference type="SMART" id="SM00343">
    <property type="entry name" value="ZnF_C2HC"/>
    <property type="match status" value="2"/>
</dbReference>
<sequence>MSPGRMGEALQAVELPESIQGRRWADVADEVDAEEAARAELAARCSPPGTATFGDYLVYARRGRPRRSPPQRRLVVGQGPRRPPPPRAPVEPPRLAAPPLPGIPPSRTSVVVDALEVGVLPRPSRGTDGRGSEQLVPAPPPPVLPEGRMLPCVTSAPPAPGPSGPLAPGPSGPVLAWRRQDACCAGPARPDPLPKWLWIRRGANQLGFAHPARPDQVRRHAASARSIRVHPPPPPLVASFRDMVLKRRRSTSSSRSPPPHPRRVRPASPRPPAPEPYRPPARRSPPRRSPPRRSPPRRPSPRRSSPRRRSPAPSPSRRQGREGRDGGGHAAGRPREPAPRHQGASAATAGRGGSPGRRAPSPDAARREAALRTELVQRARHPARDQDLEASWRADRSRSPPRREQRRDDPLPPPAGPPAARKKKSKKRRAVAGGAVGGSQLGHLPMVPPQGLPLDGRSDTQLGVSATPEKSPTANICFNCGVRGHFRSECPRPEQCLFCGNPAHQAAACTERFNSHRRREVIEYLGHGIDGGFYYIDLGGAELRSPQHLAVITVLPEQDPPLQIEVTVDTIRTELTQLESTWVWNVREISPTEFAVAFPSAELLRALSWGSSTILPANNINVSVLPSCVDPDTVATLSEVWVRVHGIPEEARTDHILELISQIIGKLVTVDPLSLPGAGPVRMLIRCPDPTKLACTLPHVFFGKGGRALTVEVEGDEAQAGAQTPPLDPSQSHHDDDADDDDGSSDGGSEDDLGGDGKDYSQRQAPGTGAESSAALDVRPGAQSAQLGVARTLRSAPAKLGAAAPHAPPAATVGSCGLSILEYGSNFPQDSSSASVGLDVCPPQSPRSPGLVCYTRSTGSTPTSPQGPATPGPTVLEPASVFPDTPVAGAKARAQGRQRQSTLPSRHSARLARSRSGAEVVEPTVAEQAERRAAARNLDSGTRSTPRPPSSASPSPPLGLSVLGSCYGVARPPWSGGVGLRCGLQG</sequence>
<feature type="compositionally biased region" description="Acidic residues" evidence="2">
    <location>
        <begin position="737"/>
        <end position="754"/>
    </location>
</feature>
<dbReference type="PROSITE" id="PS50158">
    <property type="entry name" value="ZF_CCHC"/>
    <property type="match status" value="1"/>
</dbReference>
<reference evidence="4" key="1">
    <citation type="submission" date="2023-07" db="EMBL/GenBank/DDBJ databases">
        <title>A chromosome-level genome assembly of Lolium multiflorum.</title>
        <authorList>
            <person name="Chen Y."/>
            <person name="Copetti D."/>
            <person name="Kolliker R."/>
            <person name="Studer B."/>
        </authorList>
    </citation>
    <scope>NUCLEOTIDE SEQUENCE</scope>
    <source>
        <strain evidence="4">02402/16</strain>
        <tissue evidence="4">Leaf</tissue>
    </source>
</reference>
<feature type="compositionally biased region" description="Basic residues" evidence="2">
    <location>
        <begin position="280"/>
        <end position="310"/>
    </location>
</feature>
<feature type="region of interest" description="Disordered" evidence="2">
    <location>
        <begin position="212"/>
        <end position="445"/>
    </location>
</feature>
<feature type="compositionally biased region" description="Pro residues" evidence="2">
    <location>
        <begin position="81"/>
        <end position="104"/>
    </location>
</feature>
<feature type="region of interest" description="Disordered" evidence="2">
    <location>
        <begin position="829"/>
        <end position="960"/>
    </location>
</feature>
<feature type="compositionally biased region" description="Low complexity" evidence="2">
    <location>
        <begin position="888"/>
        <end position="900"/>
    </location>
</feature>
<dbReference type="EMBL" id="JAUUTY010000006">
    <property type="protein sequence ID" value="KAK1616840.1"/>
    <property type="molecule type" value="Genomic_DNA"/>
</dbReference>
<keyword evidence="1" id="KW-0479">Metal-binding</keyword>
<dbReference type="PANTHER" id="PTHR48125">
    <property type="entry name" value="LP07818P1"/>
    <property type="match status" value="1"/>
</dbReference>
<dbReference type="PANTHER" id="PTHR48125:SF10">
    <property type="entry name" value="OS12G0136300 PROTEIN"/>
    <property type="match status" value="1"/>
</dbReference>
<feature type="region of interest" description="Disordered" evidence="2">
    <location>
        <begin position="121"/>
        <end position="170"/>
    </location>
</feature>
<evidence type="ECO:0000313" key="5">
    <source>
        <dbReference type="Proteomes" id="UP001231189"/>
    </source>
</evidence>
<evidence type="ECO:0000313" key="4">
    <source>
        <dbReference type="EMBL" id="KAK1616840.1"/>
    </source>
</evidence>
<gene>
    <name evidence="4" type="ORF">QYE76_022357</name>
</gene>
<proteinExistence type="predicted"/>
<feature type="compositionally biased region" description="Pro residues" evidence="2">
    <location>
        <begin position="268"/>
        <end position="279"/>
    </location>
</feature>
<feature type="compositionally biased region" description="Low complexity" evidence="2">
    <location>
        <begin position="71"/>
        <end position="80"/>
    </location>
</feature>
<dbReference type="Gene3D" id="4.10.60.10">
    <property type="entry name" value="Zinc finger, CCHC-type"/>
    <property type="match status" value="1"/>
</dbReference>
<keyword evidence="1" id="KW-0862">Zinc</keyword>
<feature type="compositionally biased region" description="Polar residues" evidence="2">
    <location>
        <begin position="855"/>
        <end position="867"/>
    </location>
</feature>
<dbReference type="GO" id="GO:0008270">
    <property type="term" value="F:zinc ion binding"/>
    <property type="evidence" value="ECO:0007669"/>
    <property type="project" value="UniProtKB-KW"/>
</dbReference>
<evidence type="ECO:0000256" key="1">
    <source>
        <dbReference type="PROSITE-ProRule" id="PRU00047"/>
    </source>
</evidence>
<keyword evidence="5" id="KW-1185">Reference proteome</keyword>
<name>A0AAD8R9T3_LOLMU</name>
<feature type="domain" description="CCHC-type" evidence="3">
    <location>
        <begin position="477"/>
        <end position="492"/>
    </location>
</feature>
<evidence type="ECO:0000256" key="2">
    <source>
        <dbReference type="SAM" id="MobiDB-lite"/>
    </source>
</evidence>
<dbReference type="GO" id="GO:0003676">
    <property type="term" value="F:nucleic acid binding"/>
    <property type="evidence" value="ECO:0007669"/>
    <property type="project" value="InterPro"/>
</dbReference>
<feature type="compositionally biased region" description="Basic residues" evidence="2">
    <location>
        <begin position="61"/>
        <end position="70"/>
    </location>
</feature>
<dbReference type="SUPFAM" id="SSF57756">
    <property type="entry name" value="Retrovirus zinc finger-like domains"/>
    <property type="match status" value="1"/>
</dbReference>
<comment type="caution">
    <text evidence="4">The sequence shown here is derived from an EMBL/GenBank/DDBJ whole genome shotgun (WGS) entry which is preliminary data.</text>
</comment>
<evidence type="ECO:0000259" key="3">
    <source>
        <dbReference type="PROSITE" id="PS50158"/>
    </source>
</evidence>
<dbReference type="AlphaFoldDB" id="A0AAD8R9T3"/>
<feature type="compositionally biased region" description="Basic residues" evidence="2">
    <location>
        <begin position="420"/>
        <end position="430"/>
    </location>
</feature>
<feature type="compositionally biased region" description="Basic and acidic residues" evidence="2">
    <location>
        <begin position="364"/>
        <end position="410"/>
    </location>
</feature>
<accession>A0AAD8R9T3</accession>
<dbReference type="InterPro" id="IPR036875">
    <property type="entry name" value="Znf_CCHC_sf"/>
</dbReference>
<dbReference type="InterPro" id="IPR001878">
    <property type="entry name" value="Znf_CCHC"/>
</dbReference>
<dbReference type="Pfam" id="PF00098">
    <property type="entry name" value="zf-CCHC"/>
    <property type="match status" value="1"/>
</dbReference>
<feature type="compositionally biased region" description="Pro residues" evidence="2">
    <location>
        <begin position="157"/>
        <end position="170"/>
    </location>
</feature>
<dbReference type="Proteomes" id="UP001231189">
    <property type="component" value="Unassembled WGS sequence"/>
</dbReference>
<organism evidence="4 5">
    <name type="scientific">Lolium multiflorum</name>
    <name type="common">Italian ryegrass</name>
    <name type="synonym">Lolium perenne subsp. multiflorum</name>
    <dbReference type="NCBI Taxonomy" id="4521"/>
    <lineage>
        <taxon>Eukaryota</taxon>
        <taxon>Viridiplantae</taxon>
        <taxon>Streptophyta</taxon>
        <taxon>Embryophyta</taxon>
        <taxon>Tracheophyta</taxon>
        <taxon>Spermatophyta</taxon>
        <taxon>Magnoliopsida</taxon>
        <taxon>Liliopsida</taxon>
        <taxon>Poales</taxon>
        <taxon>Poaceae</taxon>
        <taxon>BOP clade</taxon>
        <taxon>Pooideae</taxon>
        <taxon>Poodae</taxon>
        <taxon>Poeae</taxon>
        <taxon>Poeae Chloroplast Group 2 (Poeae type)</taxon>
        <taxon>Loliodinae</taxon>
        <taxon>Loliinae</taxon>
        <taxon>Lolium</taxon>
    </lineage>
</organism>
<feature type="compositionally biased region" description="Basic and acidic residues" evidence="2">
    <location>
        <begin position="319"/>
        <end position="339"/>
    </location>
</feature>
<feature type="region of interest" description="Disordered" evidence="2">
    <location>
        <begin position="715"/>
        <end position="783"/>
    </location>
</feature>
<protein>
    <recommendedName>
        <fullName evidence="3">CCHC-type domain-containing protein</fullName>
    </recommendedName>
</protein>
<feature type="region of interest" description="Disordered" evidence="2">
    <location>
        <begin position="60"/>
        <end position="104"/>
    </location>
</feature>
<keyword evidence="1" id="KW-0863">Zinc-finger</keyword>